<sequence length="171" mass="18890">MAAQIRRGSGNVLEKYSEAEIILAEQGTSSSVTKMPQKTKKKSGCPSSSNTTLLLISNTHCRTAKYIQCLASGVPIVSFQWVINSCKQNKALPWKLYLLPSGEQESGEVCEQNLLEEEEGGFLMRRYLLSGQRIFLGSSDNSEFCPLWQPLLDSAGAKVRVRPRTGECCPQ</sequence>
<organism evidence="5 6">
    <name type="scientific">Portunus trituberculatus</name>
    <name type="common">Swimming crab</name>
    <name type="synonym">Neptunus trituberculatus</name>
    <dbReference type="NCBI Taxonomy" id="210409"/>
    <lineage>
        <taxon>Eukaryota</taxon>
        <taxon>Metazoa</taxon>
        <taxon>Ecdysozoa</taxon>
        <taxon>Arthropoda</taxon>
        <taxon>Crustacea</taxon>
        <taxon>Multicrustacea</taxon>
        <taxon>Malacostraca</taxon>
        <taxon>Eumalacostraca</taxon>
        <taxon>Eucarida</taxon>
        <taxon>Decapoda</taxon>
        <taxon>Pleocyemata</taxon>
        <taxon>Brachyura</taxon>
        <taxon>Eubrachyura</taxon>
        <taxon>Portunoidea</taxon>
        <taxon>Portunidae</taxon>
        <taxon>Portuninae</taxon>
        <taxon>Portunus</taxon>
    </lineage>
</organism>
<dbReference type="Proteomes" id="UP000324222">
    <property type="component" value="Unassembled WGS sequence"/>
</dbReference>
<evidence type="ECO:0000256" key="2">
    <source>
        <dbReference type="ARBA" id="ARBA00022763"/>
    </source>
</evidence>
<dbReference type="InterPro" id="IPR047252">
    <property type="entry name" value="TP53BP1-like"/>
</dbReference>
<dbReference type="InterPro" id="IPR047249">
    <property type="entry name" value="BRCT_p53bp1-like_rpt1"/>
</dbReference>
<dbReference type="CDD" id="cd17745">
    <property type="entry name" value="BRCT_p53bp1_rpt1"/>
    <property type="match status" value="1"/>
</dbReference>
<dbReference type="PROSITE" id="PS50172">
    <property type="entry name" value="BRCT"/>
    <property type="match status" value="1"/>
</dbReference>
<dbReference type="InterPro" id="IPR001357">
    <property type="entry name" value="BRCT_dom"/>
</dbReference>
<dbReference type="PANTHER" id="PTHR15321:SF3">
    <property type="entry name" value="TP53-BINDING PROTEIN 1"/>
    <property type="match status" value="1"/>
</dbReference>
<comment type="caution">
    <text evidence="5">The sequence shown here is derived from an EMBL/GenBank/DDBJ whole genome shotgun (WGS) entry which is preliminary data.</text>
</comment>
<accession>A0A5B7IS91</accession>
<proteinExistence type="predicted"/>
<dbReference type="AlphaFoldDB" id="A0A5B7IS91"/>
<protein>
    <submittedName>
        <fullName evidence="5">Tumor suppressor p53-binding protein 1</fullName>
    </submittedName>
</protein>
<dbReference type="InterPro" id="IPR036420">
    <property type="entry name" value="BRCT_dom_sf"/>
</dbReference>
<evidence type="ECO:0000256" key="3">
    <source>
        <dbReference type="ARBA" id="ARBA00023242"/>
    </source>
</evidence>
<dbReference type="GO" id="GO:0045944">
    <property type="term" value="P:positive regulation of transcription by RNA polymerase II"/>
    <property type="evidence" value="ECO:0007669"/>
    <property type="project" value="TreeGrafter"/>
</dbReference>
<keyword evidence="2" id="KW-0227">DNA damage</keyword>
<comment type="subcellular location">
    <subcellularLocation>
        <location evidence="1">Nucleus</location>
    </subcellularLocation>
</comment>
<reference evidence="5 6" key="1">
    <citation type="submission" date="2019-05" db="EMBL/GenBank/DDBJ databases">
        <title>Another draft genome of Portunus trituberculatus and its Hox gene families provides insights of decapod evolution.</title>
        <authorList>
            <person name="Jeong J.-H."/>
            <person name="Song I."/>
            <person name="Kim S."/>
            <person name="Choi T."/>
            <person name="Kim D."/>
            <person name="Ryu S."/>
            <person name="Kim W."/>
        </authorList>
    </citation>
    <scope>NUCLEOTIDE SEQUENCE [LARGE SCALE GENOMIC DNA]</scope>
    <source>
        <tissue evidence="5">Muscle</tissue>
    </source>
</reference>
<evidence type="ECO:0000259" key="4">
    <source>
        <dbReference type="PROSITE" id="PS50172"/>
    </source>
</evidence>
<evidence type="ECO:0000256" key="1">
    <source>
        <dbReference type="ARBA" id="ARBA00004123"/>
    </source>
</evidence>
<dbReference type="EMBL" id="VSRR010065619">
    <property type="protein sequence ID" value="MPC84516.1"/>
    <property type="molecule type" value="Genomic_DNA"/>
</dbReference>
<feature type="domain" description="BRCT" evidence="4">
    <location>
        <begin position="1"/>
        <end position="99"/>
    </location>
</feature>
<keyword evidence="3" id="KW-0539">Nucleus</keyword>
<evidence type="ECO:0000313" key="6">
    <source>
        <dbReference type="Proteomes" id="UP000324222"/>
    </source>
</evidence>
<evidence type="ECO:0000313" key="5">
    <source>
        <dbReference type="EMBL" id="MPC84516.1"/>
    </source>
</evidence>
<dbReference type="PANTHER" id="PTHR15321">
    <property type="entry name" value="TUMOR SUPPRESSOR P53-BINDING PROTEIN 1"/>
    <property type="match status" value="1"/>
</dbReference>
<keyword evidence="6" id="KW-1185">Reference proteome</keyword>
<name>A0A5B7IS91_PORTR</name>
<dbReference type="GO" id="GO:0005634">
    <property type="term" value="C:nucleus"/>
    <property type="evidence" value="ECO:0007669"/>
    <property type="project" value="UniProtKB-SubCell"/>
</dbReference>
<dbReference type="Gene3D" id="3.40.50.10190">
    <property type="entry name" value="BRCT domain"/>
    <property type="match status" value="1"/>
</dbReference>
<dbReference type="GO" id="GO:0000077">
    <property type="term" value="P:DNA damage checkpoint signaling"/>
    <property type="evidence" value="ECO:0007669"/>
    <property type="project" value="TreeGrafter"/>
</dbReference>
<dbReference type="GO" id="GO:0042393">
    <property type="term" value="F:histone binding"/>
    <property type="evidence" value="ECO:0007669"/>
    <property type="project" value="TreeGrafter"/>
</dbReference>
<gene>
    <name evidence="5" type="primary">TP53BP1</name>
    <name evidence="5" type="ORF">E2C01_079255</name>
</gene>
<dbReference type="OrthoDB" id="6345965at2759"/>
<dbReference type="SUPFAM" id="SSF52113">
    <property type="entry name" value="BRCT domain"/>
    <property type="match status" value="1"/>
</dbReference>